<dbReference type="GO" id="GO:0044038">
    <property type="term" value="P:cell wall macromolecule biosynthetic process"/>
    <property type="evidence" value="ECO:0007669"/>
    <property type="project" value="TreeGrafter"/>
</dbReference>
<comment type="cofactor">
    <cofactor evidence="7">
        <name>Mg(2+)</name>
        <dbReference type="ChEBI" id="CHEBI:18420"/>
    </cofactor>
</comment>
<keyword evidence="6 8" id="KW-0472">Membrane</keyword>
<reference evidence="9" key="1">
    <citation type="submission" date="2021-03" db="EMBL/GenBank/DDBJ databases">
        <title>Acanthopleuribacteraceae sp. M133.</title>
        <authorList>
            <person name="Wang G."/>
        </authorList>
    </citation>
    <scope>NUCLEOTIDE SEQUENCE</scope>
    <source>
        <strain evidence="9">M133</strain>
    </source>
</reference>
<dbReference type="GO" id="GO:0009103">
    <property type="term" value="P:lipopolysaccharide biosynthetic process"/>
    <property type="evidence" value="ECO:0007669"/>
    <property type="project" value="TreeGrafter"/>
</dbReference>
<evidence type="ECO:0000256" key="6">
    <source>
        <dbReference type="ARBA" id="ARBA00023136"/>
    </source>
</evidence>
<proteinExistence type="predicted"/>
<evidence type="ECO:0000256" key="3">
    <source>
        <dbReference type="ARBA" id="ARBA00022679"/>
    </source>
</evidence>
<feature type="transmembrane region" description="Helical" evidence="8">
    <location>
        <begin position="284"/>
        <end position="303"/>
    </location>
</feature>
<feature type="transmembrane region" description="Helical" evidence="8">
    <location>
        <begin position="133"/>
        <end position="152"/>
    </location>
</feature>
<feature type="transmembrane region" description="Helical" evidence="8">
    <location>
        <begin position="6"/>
        <end position="26"/>
    </location>
</feature>
<keyword evidence="7" id="KW-0479">Metal-binding</keyword>
<feature type="binding site" evidence="7">
    <location>
        <position position="151"/>
    </location>
    <ligand>
        <name>Mg(2+)</name>
        <dbReference type="ChEBI" id="CHEBI:18420"/>
    </ligand>
</feature>
<protein>
    <submittedName>
        <fullName evidence="9">Glycosyltransferase family 4 protein</fullName>
    </submittedName>
</protein>
<feature type="transmembrane region" description="Helical" evidence="8">
    <location>
        <begin position="101"/>
        <end position="118"/>
    </location>
</feature>
<keyword evidence="4 8" id="KW-0812">Transmembrane</keyword>
<feature type="transmembrane region" description="Helical" evidence="8">
    <location>
        <begin position="206"/>
        <end position="226"/>
    </location>
</feature>
<dbReference type="PANTHER" id="PTHR22926">
    <property type="entry name" value="PHOSPHO-N-ACETYLMURAMOYL-PENTAPEPTIDE-TRANSFERASE"/>
    <property type="match status" value="1"/>
</dbReference>
<keyword evidence="2" id="KW-1003">Cell membrane</keyword>
<dbReference type="Pfam" id="PF00953">
    <property type="entry name" value="Glycos_transf_4"/>
    <property type="match status" value="1"/>
</dbReference>
<evidence type="ECO:0000256" key="8">
    <source>
        <dbReference type="SAM" id="Phobius"/>
    </source>
</evidence>
<comment type="subcellular location">
    <subcellularLocation>
        <location evidence="1">Cell membrane</location>
        <topology evidence="1">Multi-pass membrane protein</topology>
    </subcellularLocation>
</comment>
<dbReference type="RefSeq" id="WP_237383955.1">
    <property type="nucleotide sequence ID" value="NZ_CP071793.1"/>
</dbReference>
<evidence type="ECO:0000256" key="2">
    <source>
        <dbReference type="ARBA" id="ARBA00022475"/>
    </source>
</evidence>
<dbReference type="KEGG" id="scor:J3U87_15510"/>
<evidence type="ECO:0000256" key="5">
    <source>
        <dbReference type="ARBA" id="ARBA00022989"/>
    </source>
</evidence>
<keyword evidence="3" id="KW-0808">Transferase</keyword>
<keyword evidence="10" id="KW-1185">Reference proteome</keyword>
<keyword evidence="5 8" id="KW-1133">Transmembrane helix</keyword>
<evidence type="ECO:0000256" key="1">
    <source>
        <dbReference type="ARBA" id="ARBA00004651"/>
    </source>
</evidence>
<feature type="transmembrane region" description="Helical" evidence="8">
    <location>
        <begin position="232"/>
        <end position="253"/>
    </location>
</feature>
<dbReference type="Proteomes" id="UP000663929">
    <property type="component" value="Chromosome"/>
</dbReference>
<dbReference type="GO" id="GO:0071555">
    <property type="term" value="P:cell wall organization"/>
    <property type="evidence" value="ECO:0007669"/>
    <property type="project" value="TreeGrafter"/>
</dbReference>
<accession>A0A8A4U530</accession>
<name>A0A8A4U530_SULCO</name>
<evidence type="ECO:0000313" key="9">
    <source>
        <dbReference type="EMBL" id="QTD53855.1"/>
    </source>
</evidence>
<dbReference type="InterPro" id="IPR000715">
    <property type="entry name" value="Glycosyl_transferase_4"/>
</dbReference>
<feature type="binding site" evidence="7">
    <location>
        <position position="208"/>
    </location>
    <ligand>
        <name>Mg(2+)</name>
        <dbReference type="ChEBI" id="CHEBI:18420"/>
    </ligand>
</feature>
<feature type="transmembrane region" description="Helical" evidence="8">
    <location>
        <begin position="47"/>
        <end position="64"/>
    </location>
</feature>
<evidence type="ECO:0000256" key="4">
    <source>
        <dbReference type="ARBA" id="ARBA00022692"/>
    </source>
</evidence>
<dbReference type="AlphaFoldDB" id="A0A8A4U530"/>
<dbReference type="EMBL" id="CP071793">
    <property type="protein sequence ID" value="QTD53855.1"/>
    <property type="molecule type" value="Genomic_DNA"/>
</dbReference>
<dbReference type="GO" id="GO:0005886">
    <property type="term" value="C:plasma membrane"/>
    <property type="evidence" value="ECO:0007669"/>
    <property type="project" value="UniProtKB-SubCell"/>
</dbReference>
<gene>
    <name evidence="9" type="ORF">J3U87_15510</name>
</gene>
<dbReference type="GO" id="GO:0016780">
    <property type="term" value="F:phosphotransferase activity, for other substituted phosphate groups"/>
    <property type="evidence" value="ECO:0007669"/>
    <property type="project" value="InterPro"/>
</dbReference>
<feature type="transmembrane region" description="Helical" evidence="8">
    <location>
        <begin position="70"/>
        <end position="89"/>
    </location>
</feature>
<keyword evidence="7" id="KW-0460">Magnesium</keyword>
<organism evidence="9 10">
    <name type="scientific">Sulfidibacter corallicola</name>
    <dbReference type="NCBI Taxonomy" id="2818388"/>
    <lineage>
        <taxon>Bacteria</taxon>
        <taxon>Pseudomonadati</taxon>
        <taxon>Acidobacteriota</taxon>
        <taxon>Holophagae</taxon>
        <taxon>Acanthopleuribacterales</taxon>
        <taxon>Acanthopleuribacteraceae</taxon>
        <taxon>Sulfidibacter</taxon>
    </lineage>
</organism>
<dbReference type="CDD" id="cd06854">
    <property type="entry name" value="GT_WbpL_WbcO_like"/>
    <property type="match status" value="1"/>
</dbReference>
<feature type="transmembrane region" description="Helical" evidence="8">
    <location>
        <begin position="182"/>
        <end position="199"/>
    </location>
</feature>
<sequence length="346" mass="39015">MMNEWMIPSMVFVVSMLGTGWLAVFLRRRGQVDVPNERSSHRVPTPRGGGLAVIFALVLGFEVTRFVDQLPFDGFFYVALALVSLMGYLDDKYRLSPMLRLVIYFSAAAIITFSRSWIDLIPLPPPFNLDWGWWRYPMSMIWIVGVLNLTNFLDGIDGYLGVQTVIVGLGLCLLFQTETALQIGMILIAAALGFLVHNWHPAKIFLGDVGSVSLGFIFAVTPFYLGGGPIEYRVFLVGMLLWFFLSDGTFTIVRRLIAGEKIWNPHHKHLYQRLTEVGWSHRRIVAVVLAMQVTVLVSLQHFAARPGFGQWWVVALVFVLFGCYFGLVLAVEARHKRRKKVADSGS</sequence>
<evidence type="ECO:0000313" key="10">
    <source>
        <dbReference type="Proteomes" id="UP000663929"/>
    </source>
</evidence>
<feature type="transmembrane region" description="Helical" evidence="8">
    <location>
        <begin position="159"/>
        <end position="176"/>
    </location>
</feature>
<feature type="transmembrane region" description="Helical" evidence="8">
    <location>
        <begin position="309"/>
        <end position="331"/>
    </location>
</feature>
<evidence type="ECO:0000256" key="7">
    <source>
        <dbReference type="PIRSR" id="PIRSR600715-1"/>
    </source>
</evidence>
<dbReference type="PANTHER" id="PTHR22926:SF3">
    <property type="entry name" value="UNDECAPRENYL-PHOSPHATE ALPHA-N-ACETYLGLUCOSAMINYL 1-PHOSPHATE TRANSFERASE"/>
    <property type="match status" value="1"/>
</dbReference>
<dbReference type="GO" id="GO:0046872">
    <property type="term" value="F:metal ion binding"/>
    <property type="evidence" value="ECO:0007669"/>
    <property type="project" value="UniProtKB-KW"/>
</dbReference>